<dbReference type="STRING" id="1121919.SAMN02745975_00559"/>
<keyword evidence="7" id="KW-1185">Reference proteome</keyword>
<comment type="similarity">
    <text evidence="1">Belongs to the SMC family. SbcC subfamily.</text>
</comment>
<evidence type="ECO:0000313" key="7">
    <source>
        <dbReference type="Proteomes" id="UP000184536"/>
    </source>
</evidence>
<dbReference type="Proteomes" id="UP000184536">
    <property type="component" value="Unassembled WGS sequence"/>
</dbReference>
<dbReference type="Pfam" id="PF13476">
    <property type="entry name" value="AAA_23"/>
    <property type="match status" value="1"/>
</dbReference>
<organism evidence="6 7">
    <name type="scientific">Geosporobacter subterraneus DSM 17957</name>
    <dbReference type="NCBI Taxonomy" id="1121919"/>
    <lineage>
        <taxon>Bacteria</taxon>
        <taxon>Bacillati</taxon>
        <taxon>Bacillota</taxon>
        <taxon>Clostridia</taxon>
        <taxon>Peptostreptococcales</taxon>
        <taxon>Thermotaleaceae</taxon>
        <taxon>Geosporobacter</taxon>
    </lineage>
</organism>
<comment type="subunit">
    <text evidence="2">Heterodimer of SbcC and SbcD.</text>
</comment>
<feature type="domain" description="Rad50/SbcC-type AAA" evidence="5">
    <location>
        <begin position="6"/>
        <end position="255"/>
    </location>
</feature>
<dbReference type="InterPro" id="IPR027417">
    <property type="entry name" value="P-loop_NTPase"/>
</dbReference>
<protein>
    <recommendedName>
        <fullName evidence="3">Nuclease SbcCD subunit C</fullName>
    </recommendedName>
</protein>
<dbReference type="PANTHER" id="PTHR32114:SF2">
    <property type="entry name" value="ABC TRANSPORTER ABCH.3"/>
    <property type="match status" value="1"/>
</dbReference>
<dbReference type="AlphaFoldDB" id="A0A1M6DSR1"/>
<name>A0A1M6DSR1_9FIRM</name>
<feature type="coiled-coil region" evidence="4">
    <location>
        <begin position="396"/>
        <end position="533"/>
    </location>
</feature>
<dbReference type="OrthoDB" id="1698838at2"/>
<feature type="coiled-coil region" evidence="4">
    <location>
        <begin position="234"/>
        <end position="341"/>
    </location>
</feature>
<evidence type="ECO:0000256" key="2">
    <source>
        <dbReference type="ARBA" id="ARBA00011322"/>
    </source>
</evidence>
<dbReference type="RefSeq" id="WP_110939848.1">
    <property type="nucleotide sequence ID" value="NZ_FQZV01000006.1"/>
</dbReference>
<dbReference type="EMBL" id="FQZV01000006">
    <property type="protein sequence ID" value="SHI76213.1"/>
    <property type="molecule type" value="Genomic_DNA"/>
</dbReference>
<evidence type="ECO:0000313" key="6">
    <source>
        <dbReference type="EMBL" id="SHI76213.1"/>
    </source>
</evidence>
<reference evidence="7" key="1">
    <citation type="submission" date="2016-11" db="EMBL/GenBank/DDBJ databases">
        <authorList>
            <person name="Varghese N."/>
            <person name="Submissions S."/>
        </authorList>
    </citation>
    <scope>NUCLEOTIDE SEQUENCE [LARGE SCALE GENOMIC DNA]</scope>
    <source>
        <strain evidence="7">DSM 17957</strain>
    </source>
</reference>
<evidence type="ECO:0000256" key="4">
    <source>
        <dbReference type="SAM" id="Coils"/>
    </source>
</evidence>
<evidence type="ECO:0000256" key="1">
    <source>
        <dbReference type="ARBA" id="ARBA00006930"/>
    </source>
</evidence>
<sequence length="658" mass="75566">MKLIMLTLRNFKGIKHFVLNAFGGNVNVYGDNATGKTTVFDGFNWLLFDKDSQNKKDFEIKTLDQNGQVLHNLEHEVEGVFEVNGSELVLKKVYSEKWTKKRGSVTQEFSGHTTDYYIDGVPVKKNEYTDKVSAIVDENIFKLLTSPAYFNEQIHWQDRRKTLLEICGDISDAEVIEANEKLKKLPEILKGRKIEDHRKVIAARRTEINKELERIPVRIDEANRSLPDISDLDAETISSEIKRLKEAVQDKQSEIIRVKNGGQVIEKQNLLRQLEGELLQLKNELRGQIDLQLNEKRRELNKSKESAFDIQGKISNCRKTIEKNKNAIQSIENELPALRSQWAEIDAKKFEYHDDCNCPTCGQSLPESKIEEAREKALAKFNQDKSEKLEKITATGKTKAAEIEKLKAENIELEEKFFSLGTQLADEEKVSVKLQDEMKDLQKQVEEASNSPAIIAKIKEIESVKSEIETLKANTLGSVQVIEDEISELEAYIDEYEAKKARLEQFDRTQKRIDELKQQEKELAKEFERLENELYLTEEFIRAKVSMLEERINSKFQYARFKLFDVQINGGVVECCETTYQGVPYSSGLNNAARINVGLDIINTLSEYYGFSAPIFIDNRESVTKLIETKGQQISLIVSEQDKELRVEVEGEWQIKTA</sequence>
<evidence type="ECO:0000256" key="3">
    <source>
        <dbReference type="ARBA" id="ARBA00013368"/>
    </source>
</evidence>
<dbReference type="PANTHER" id="PTHR32114">
    <property type="entry name" value="ABC TRANSPORTER ABCH.3"/>
    <property type="match status" value="1"/>
</dbReference>
<gene>
    <name evidence="6" type="ORF">SAMN02745975_00559</name>
</gene>
<proteinExistence type="inferred from homology"/>
<keyword evidence="4" id="KW-0175">Coiled coil</keyword>
<dbReference type="Gene3D" id="1.10.287.1490">
    <property type="match status" value="1"/>
</dbReference>
<accession>A0A1M6DSR1</accession>
<dbReference type="Gene3D" id="3.40.50.300">
    <property type="entry name" value="P-loop containing nucleotide triphosphate hydrolases"/>
    <property type="match status" value="1"/>
</dbReference>
<dbReference type="InterPro" id="IPR038729">
    <property type="entry name" value="Rad50/SbcC_AAA"/>
</dbReference>
<dbReference type="SUPFAM" id="SSF52540">
    <property type="entry name" value="P-loop containing nucleoside triphosphate hydrolases"/>
    <property type="match status" value="1"/>
</dbReference>
<evidence type="ECO:0000259" key="5">
    <source>
        <dbReference type="Pfam" id="PF13476"/>
    </source>
</evidence>